<keyword evidence="4" id="KW-0479">Metal-binding</keyword>
<dbReference type="InterPro" id="IPR034428">
    <property type="entry name" value="ThiH/NoCL/HydG-like"/>
</dbReference>
<dbReference type="SFLD" id="SFLDG01060">
    <property type="entry name" value="BATS_domain_containing"/>
    <property type="match status" value="1"/>
</dbReference>
<comment type="cofactor">
    <cofactor evidence="1">
        <name>[4Fe-4S] cluster</name>
        <dbReference type="ChEBI" id="CHEBI:49883"/>
    </cofactor>
</comment>
<name>A0A2N7PLR1_9BACT</name>
<evidence type="ECO:0000256" key="2">
    <source>
        <dbReference type="ARBA" id="ARBA00022485"/>
    </source>
</evidence>
<evidence type="ECO:0000256" key="3">
    <source>
        <dbReference type="ARBA" id="ARBA00022691"/>
    </source>
</evidence>
<dbReference type="InterPro" id="IPR058240">
    <property type="entry name" value="rSAM_sf"/>
</dbReference>
<evidence type="ECO:0000256" key="4">
    <source>
        <dbReference type="ARBA" id="ARBA00022723"/>
    </source>
</evidence>
<dbReference type="AlphaFoldDB" id="A0A2N7PLR1"/>
<dbReference type="SMART" id="SM00876">
    <property type="entry name" value="BATS"/>
    <property type="match status" value="1"/>
</dbReference>
<gene>
    <name evidence="8" type="ORF">C0190_07160</name>
</gene>
<evidence type="ECO:0000256" key="5">
    <source>
        <dbReference type="ARBA" id="ARBA00023004"/>
    </source>
</evidence>
<dbReference type="Pfam" id="PF06968">
    <property type="entry name" value="BATS"/>
    <property type="match status" value="1"/>
</dbReference>
<accession>A0A2N7PLR1</accession>
<comment type="caution">
    <text evidence="8">The sequence shown here is derived from an EMBL/GenBank/DDBJ whole genome shotgun (WGS) entry which is preliminary data.</text>
</comment>
<dbReference type="InterPro" id="IPR007197">
    <property type="entry name" value="rSAM"/>
</dbReference>
<dbReference type="GO" id="GO:0051539">
    <property type="term" value="F:4 iron, 4 sulfur cluster binding"/>
    <property type="evidence" value="ECO:0007669"/>
    <property type="project" value="UniProtKB-KW"/>
</dbReference>
<dbReference type="PANTHER" id="PTHR43583:SF2">
    <property type="entry name" value="THIAZOLE BIOSYNTHESIS PROTEIN"/>
    <property type="match status" value="1"/>
</dbReference>
<dbReference type="Proteomes" id="UP000235460">
    <property type="component" value="Unassembled WGS sequence"/>
</dbReference>
<evidence type="ECO:0000259" key="7">
    <source>
        <dbReference type="PROSITE" id="PS51918"/>
    </source>
</evidence>
<evidence type="ECO:0000256" key="1">
    <source>
        <dbReference type="ARBA" id="ARBA00001966"/>
    </source>
</evidence>
<dbReference type="Pfam" id="PF04055">
    <property type="entry name" value="Radical_SAM"/>
    <property type="match status" value="1"/>
</dbReference>
<dbReference type="Gene3D" id="3.20.20.70">
    <property type="entry name" value="Aldolase class I"/>
    <property type="match status" value="1"/>
</dbReference>
<reference evidence="8 9" key="1">
    <citation type="submission" date="2018-01" db="EMBL/GenBank/DDBJ databases">
        <title>Metagenomic assembled genomes from two thermal pools in the Uzon Caldera, Kamchatka, Russia.</title>
        <authorList>
            <person name="Wilkins L."/>
            <person name="Ettinger C."/>
        </authorList>
    </citation>
    <scope>NUCLEOTIDE SEQUENCE [LARGE SCALE GENOMIC DNA]</scope>
    <source>
        <strain evidence="8">ZAV-08</strain>
    </source>
</reference>
<dbReference type="InterPro" id="IPR010722">
    <property type="entry name" value="BATS_dom"/>
</dbReference>
<protein>
    <submittedName>
        <fullName evidence="8">[FeFe] hydrogenase H-cluster radical SAM maturase HydG</fullName>
    </submittedName>
</protein>
<evidence type="ECO:0000256" key="6">
    <source>
        <dbReference type="ARBA" id="ARBA00023014"/>
    </source>
</evidence>
<dbReference type="CDD" id="cd01335">
    <property type="entry name" value="Radical_SAM"/>
    <property type="match status" value="1"/>
</dbReference>
<keyword evidence="5" id="KW-0408">Iron</keyword>
<dbReference type="EMBL" id="PNIK01000105">
    <property type="protein sequence ID" value="PMP65027.1"/>
    <property type="molecule type" value="Genomic_DNA"/>
</dbReference>
<dbReference type="SFLD" id="SFLDS00029">
    <property type="entry name" value="Radical_SAM"/>
    <property type="match status" value="1"/>
</dbReference>
<keyword evidence="6" id="KW-0411">Iron-sulfur</keyword>
<proteinExistence type="predicted"/>
<organism evidence="8 9">
    <name type="scientific">Thermodesulfobacterium geofontis</name>
    <dbReference type="NCBI Taxonomy" id="1295609"/>
    <lineage>
        <taxon>Bacteria</taxon>
        <taxon>Pseudomonadati</taxon>
        <taxon>Thermodesulfobacteriota</taxon>
        <taxon>Thermodesulfobacteria</taxon>
        <taxon>Thermodesulfobacteriales</taxon>
        <taxon>Thermodesulfobacteriaceae</taxon>
        <taxon>Thermodesulfobacterium</taxon>
    </lineage>
</organism>
<dbReference type="NCBIfam" id="TIGR03955">
    <property type="entry name" value="rSAM_HydG"/>
    <property type="match status" value="1"/>
</dbReference>
<keyword evidence="3" id="KW-0949">S-adenosyl-L-methionine</keyword>
<keyword evidence="2" id="KW-0004">4Fe-4S</keyword>
<evidence type="ECO:0000313" key="9">
    <source>
        <dbReference type="Proteomes" id="UP000235460"/>
    </source>
</evidence>
<dbReference type="SFLD" id="SFLDG01081">
    <property type="entry name" value="cleavage_of_the_Ca-Cb_bond_in"/>
    <property type="match status" value="1"/>
</dbReference>
<dbReference type="GO" id="GO:0042364">
    <property type="term" value="P:water-soluble vitamin biosynthetic process"/>
    <property type="evidence" value="ECO:0007669"/>
    <property type="project" value="UniProtKB-ARBA"/>
</dbReference>
<dbReference type="GO" id="GO:0044272">
    <property type="term" value="P:sulfur compound biosynthetic process"/>
    <property type="evidence" value="ECO:0007669"/>
    <property type="project" value="UniProtKB-ARBA"/>
</dbReference>
<dbReference type="InterPro" id="IPR013785">
    <property type="entry name" value="Aldolase_TIM"/>
</dbReference>
<feature type="domain" description="Radical SAM core" evidence="7">
    <location>
        <begin position="99"/>
        <end position="345"/>
    </location>
</feature>
<dbReference type="SUPFAM" id="SSF102114">
    <property type="entry name" value="Radical SAM enzymes"/>
    <property type="match status" value="1"/>
</dbReference>
<dbReference type="InterPro" id="IPR024007">
    <property type="entry name" value="FeFe-hyd_mat_HydG"/>
</dbReference>
<dbReference type="PROSITE" id="PS51918">
    <property type="entry name" value="RADICAL_SAM"/>
    <property type="match status" value="1"/>
</dbReference>
<dbReference type="GO" id="GO:0003824">
    <property type="term" value="F:catalytic activity"/>
    <property type="evidence" value="ECO:0007669"/>
    <property type="project" value="InterPro"/>
</dbReference>
<dbReference type="PANTHER" id="PTHR43583">
    <property type="entry name" value="2-IMINOACETATE SYNTHASE"/>
    <property type="match status" value="1"/>
</dbReference>
<dbReference type="GO" id="GO:0046872">
    <property type="term" value="F:metal ion binding"/>
    <property type="evidence" value="ECO:0007669"/>
    <property type="project" value="UniProtKB-KW"/>
</dbReference>
<evidence type="ECO:0000313" key="8">
    <source>
        <dbReference type="EMBL" id="PMP65027.1"/>
    </source>
</evidence>
<sequence length="502" mass="58431">MAKVYITPKIKEWIEKRIKEDEVIRYMDNGKDFINDDEIWEKLERHKNPDPKQVRDVLQKSLSIELLTPDETAVLLNVKDPELWEEMFETAKMVKKKVYDNRIVTFAPLYCGNLCVNNCLYCGFRRDNEVIKRRVLTIEEVKREAEVLAGEIGHKRLIVVYGEHPATDANYIRDTIEAIYSVKVKTRNGYGQIRRVNVNAAPMSIDELKMLKEVGIGTYQVFQETYHHKTYAEVHPKGTIKHHYQWRLYCHHRALEAGVDDVALGVLFGLYDWRFEVMGLVYHAWDLEKKFGIGPHTISFPRLEPAANTPFIQEAKYKVSDEDFIKLICILRLAVPYTGLILTAREPAHLRRKIISMGLITQTDASTKIGIGAYSDRYTEQELERQQFELGDTRSLNEVIRELAEMGYITSFCTAGYRCGRTGDKIMTLLKTGREAIFCKLNAILTFREWLDDFASPETKAVGEKVIQKEFEETKEMVSPKVYERLLELYRRIQNGERDLYF</sequence>